<name>A0A4Q9NUR6_9APHY</name>
<accession>A0A4Q9NUR6</accession>
<gene>
    <name evidence="2" type="ORF">BD310DRAFT_924916</name>
</gene>
<proteinExistence type="predicted"/>
<evidence type="ECO:0000256" key="1">
    <source>
        <dbReference type="SAM" id="MobiDB-lite"/>
    </source>
</evidence>
<evidence type="ECO:0000313" key="3">
    <source>
        <dbReference type="Proteomes" id="UP000292082"/>
    </source>
</evidence>
<keyword evidence="3" id="KW-1185">Reference proteome</keyword>
<sequence length="604" mass="66617">MAEDLAAAEAPVIREATAPFNREDADFVITTVDSVQFRVFRSILTLASEHFESMFALPKPQKHAHIRDSPPVSNAPVSPAEDHVPVSESDMVPVHKDDASPEPEERPVPENGVSVSEDSETMDTFLRVCYPHTAAQIEVGSLSHLHKVLAAGQKYISPPVVDAMRRTLVQPRFLDNDPLHVFAVACALDLEEEAKEAAKTAVSKGRVPVKEDVPCPEMDTVSAGAYHRLIRLQQASGFVHQQRIDFSGIEPICRGPPQYVDQETVETPAASSFTSGDTVLRTSDTIAIDYTVHLQVIQLASPRMLQIIARDQPQREPGTAELPVYIMRERSAIVGPLLRFCYPGKHPRFTDSPDLFLEVLAALKKYELNDAADEAVQAYWMSFAEKDPFRFFFHAVALRLADEVRSCARLIAESPSGKNVHSLYVPEMESAGSLAYRRLLSYVGKHRNAATQHLQFTRERPCHDDQCACRTRCPTGISTHVPSSDFRSVFQKIKDMLDKRPCGKVFTGDMSLVGLVMDGMHAQSTLAQVSSPGGYGGGQWGIHGSQTLGMNYNGQYPAATQTPPLFFCSMSDRLEWASGLLQSYADAVDRVISQVELDLSGIPL</sequence>
<reference evidence="2 3" key="1">
    <citation type="submission" date="2019-01" db="EMBL/GenBank/DDBJ databases">
        <title>Draft genome sequences of three monokaryotic isolates of the white-rot basidiomycete fungus Dichomitus squalens.</title>
        <authorList>
            <consortium name="DOE Joint Genome Institute"/>
            <person name="Lopez S.C."/>
            <person name="Andreopoulos B."/>
            <person name="Pangilinan J."/>
            <person name="Lipzen A."/>
            <person name="Riley R."/>
            <person name="Ahrendt S."/>
            <person name="Ng V."/>
            <person name="Barry K."/>
            <person name="Daum C."/>
            <person name="Grigoriev I.V."/>
            <person name="Hilden K.S."/>
            <person name="Makela M.R."/>
            <person name="de Vries R.P."/>
        </authorList>
    </citation>
    <scope>NUCLEOTIDE SEQUENCE [LARGE SCALE GENOMIC DNA]</scope>
    <source>
        <strain evidence="2 3">CBS 464.89</strain>
    </source>
</reference>
<dbReference type="STRING" id="114155.A0A4Q9NUR6"/>
<dbReference type="EMBL" id="ML145113">
    <property type="protein sequence ID" value="TBU59550.1"/>
    <property type="molecule type" value="Genomic_DNA"/>
</dbReference>
<dbReference type="InterPro" id="IPR011333">
    <property type="entry name" value="SKP1/BTB/POZ_sf"/>
</dbReference>
<feature type="compositionally biased region" description="Low complexity" evidence="1">
    <location>
        <begin position="69"/>
        <end position="79"/>
    </location>
</feature>
<protein>
    <submittedName>
        <fullName evidence="2">Uncharacterized protein</fullName>
    </submittedName>
</protein>
<dbReference type="Gene3D" id="3.30.710.10">
    <property type="entry name" value="Potassium Channel Kv1.1, Chain A"/>
    <property type="match status" value="1"/>
</dbReference>
<dbReference type="Proteomes" id="UP000292082">
    <property type="component" value="Unassembled WGS sequence"/>
</dbReference>
<organism evidence="2 3">
    <name type="scientific">Dichomitus squalens</name>
    <dbReference type="NCBI Taxonomy" id="114155"/>
    <lineage>
        <taxon>Eukaryota</taxon>
        <taxon>Fungi</taxon>
        <taxon>Dikarya</taxon>
        <taxon>Basidiomycota</taxon>
        <taxon>Agaricomycotina</taxon>
        <taxon>Agaricomycetes</taxon>
        <taxon>Polyporales</taxon>
        <taxon>Polyporaceae</taxon>
        <taxon>Dichomitus</taxon>
    </lineage>
</organism>
<feature type="region of interest" description="Disordered" evidence="1">
    <location>
        <begin position="62"/>
        <end position="117"/>
    </location>
</feature>
<feature type="compositionally biased region" description="Basic and acidic residues" evidence="1">
    <location>
        <begin position="93"/>
        <end position="108"/>
    </location>
</feature>
<evidence type="ECO:0000313" key="2">
    <source>
        <dbReference type="EMBL" id="TBU59550.1"/>
    </source>
</evidence>
<dbReference type="AlphaFoldDB" id="A0A4Q9NUR6"/>